<dbReference type="AlphaFoldDB" id="A0A8T0A595"/>
<proteinExistence type="predicted"/>
<evidence type="ECO:0000313" key="2">
    <source>
        <dbReference type="Proteomes" id="UP000606274"/>
    </source>
</evidence>
<dbReference type="EMBL" id="JABFDY010000028">
    <property type="protein sequence ID" value="KAF7686962.1"/>
    <property type="molecule type" value="Genomic_DNA"/>
</dbReference>
<dbReference type="Proteomes" id="UP000606274">
    <property type="component" value="Unassembled WGS sequence"/>
</dbReference>
<organism evidence="1 2">
    <name type="scientific">Silurus meridionalis</name>
    <name type="common">Southern catfish</name>
    <name type="synonym">Silurus soldatovi meridionalis</name>
    <dbReference type="NCBI Taxonomy" id="175797"/>
    <lineage>
        <taxon>Eukaryota</taxon>
        <taxon>Metazoa</taxon>
        <taxon>Chordata</taxon>
        <taxon>Craniata</taxon>
        <taxon>Vertebrata</taxon>
        <taxon>Euteleostomi</taxon>
        <taxon>Actinopterygii</taxon>
        <taxon>Neopterygii</taxon>
        <taxon>Teleostei</taxon>
        <taxon>Ostariophysi</taxon>
        <taxon>Siluriformes</taxon>
        <taxon>Siluridae</taxon>
        <taxon>Silurus</taxon>
    </lineage>
</organism>
<sequence>MRTHTPYPPANRRHLCALRKLQRLRSVLVSPCDPACSLQCFTVCKRVSASHQENVKQKQDVKISPSGALNILHSHLSSRHASVN</sequence>
<gene>
    <name evidence="1" type="ORF">HF521_015355</name>
</gene>
<accession>A0A8T0A595</accession>
<comment type="caution">
    <text evidence="1">The sequence shown here is derived from an EMBL/GenBank/DDBJ whole genome shotgun (WGS) entry which is preliminary data.</text>
</comment>
<evidence type="ECO:0000313" key="1">
    <source>
        <dbReference type="EMBL" id="KAF7686962.1"/>
    </source>
</evidence>
<keyword evidence="2" id="KW-1185">Reference proteome</keyword>
<name>A0A8T0A595_SILME</name>
<protein>
    <submittedName>
        <fullName evidence="1">Uncharacterized protein</fullName>
    </submittedName>
</protein>
<reference evidence="1" key="1">
    <citation type="submission" date="2020-08" db="EMBL/GenBank/DDBJ databases">
        <title>Chromosome-level assembly of Southern catfish (Silurus meridionalis) provides insights into visual adaptation to the nocturnal and benthic lifestyles.</title>
        <authorList>
            <person name="Zhang Y."/>
            <person name="Wang D."/>
            <person name="Peng Z."/>
        </authorList>
    </citation>
    <scope>NUCLEOTIDE SEQUENCE</scope>
    <source>
        <strain evidence="1">SWU-2019-XX</strain>
        <tissue evidence="1">Muscle</tissue>
    </source>
</reference>